<keyword evidence="4 9" id="KW-0808">Transferase</keyword>
<keyword evidence="14" id="KW-1185">Reference proteome</keyword>
<protein>
    <recommendedName>
        <fullName evidence="9">E3 ubiquitin-protein ligase</fullName>
        <ecNumber evidence="9">2.3.2.27</ecNumber>
    </recommendedName>
</protein>
<dbReference type="EMBL" id="JARBDR010000246">
    <property type="protein sequence ID" value="KAJ8317527.1"/>
    <property type="molecule type" value="Genomic_DNA"/>
</dbReference>
<feature type="compositionally biased region" description="Basic and acidic residues" evidence="10">
    <location>
        <begin position="151"/>
        <end position="161"/>
    </location>
</feature>
<dbReference type="InterPro" id="IPR001841">
    <property type="entry name" value="Znf_RING"/>
</dbReference>
<dbReference type="PROSITE" id="PS00518">
    <property type="entry name" value="ZF_RING_1"/>
    <property type="match status" value="1"/>
</dbReference>
<dbReference type="PANTHER" id="PTHR12622">
    <property type="entry name" value="DELTEX-RELATED"/>
    <property type="match status" value="1"/>
</dbReference>
<dbReference type="InterPro" id="IPR013083">
    <property type="entry name" value="Znf_RING/FYVE/PHD"/>
</dbReference>
<comment type="similarity">
    <text evidence="3 9">Belongs to the Deltex family.</text>
</comment>
<evidence type="ECO:0000256" key="5">
    <source>
        <dbReference type="ARBA" id="ARBA00022723"/>
    </source>
</evidence>
<feature type="compositionally biased region" description="Polar residues" evidence="10">
    <location>
        <begin position="576"/>
        <end position="608"/>
    </location>
</feature>
<reference evidence="13 14" key="1">
    <citation type="submission" date="2022-12" db="EMBL/GenBank/DDBJ databases">
        <title>Chromosome-level genome of Tegillarca granosa.</title>
        <authorList>
            <person name="Kim J."/>
        </authorList>
    </citation>
    <scope>NUCLEOTIDE SEQUENCE [LARGE SCALE GENOMIC DNA]</scope>
    <source>
        <strain evidence="13">Teg-2019</strain>
        <tissue evidence="13">Adductor muscle</tissue>
    </source>
</reference>
<feature type="domain" description="RING-type" evidence="11">
    <location>
        <begin position="805"/>
        <end position="844"/>
    </location>
</feature>
<dbReference type="PROSITE" id="PS50089">
    <property type="entry name" value="ZF_RING_2"/>
    <property type="match status" value="1"/>
</dbReference>
<sequence>MKEKTVIEVFINDHDSHQTSLKSVINHEDLNPYSSHRYTQPQDVLQGDRSGHTSLNYTNSQTKNQSVTSYSSARYGEYMDDRTKRDNSDLFESHVGSQSRSVEGKKSVHDDHLSSVKNDVVSGDKYDELFQKVYVADDRRQGSMDREAYSYEINEHDETSPLRKMSPRPGYSGSKTYTVSKNREKDLDRQKLRVSELLSDSDSDDHRRPTGSSSSVRPISASRQKYREKCTRQSDENETFSKFSEAERTESLLKEIDHSSLNGHVSRPVDETEELLKSLRAKKENEKTKRSVLVSESMINFDNYYEFNVGELKVVVKCANITSVITAGLVNPANGSLTHGAGVAGAIARAASPRMEMECEEHVRKYGLLNTCDVIYTRAGGRLSSKIAYILHAVGPIWIESLPKRCKLELIKTYFNCFTEADKLWLSSLTVPCISSGIFGVPLDIAIECFLEGVLLFHSGHQRDLHLKEIHLVNNDAETVVTSIVMLQSLLEEGQDTATARALENYEKYSLAMSKKLQMKDRTSGIRESPLGRPYHTMDNVNGSASTRSRSSSSATKTSSVRRTASLDRSRPLKTTIVSETLTPRGSSLKSKATENTATKNLTSSGISGASPWIKTDNDLSPYQDRSKSKTHDNEDSKYLARKRSSSTSRISNTKNTDSNTSSKILSSSASARPSSSPGSSSNTQTSPSPRLSSSTSHKTRTSVSDRIKKTSSTKSSPQIKEALQKPSLLSSSKLTSKSKMTSSNLGKTMPLKAFTGEHENNDYSFSSSRLDKSERDYMYGSQSLPADFDADSFRSSISKPYEFCSICLDRMKNPKVLKKCGHSFCTSCIEKQFALGKPKCPQCGMLYGTVKGNQPPGTMTCTVQKNTVIPGYETSDGAIVITYDIPPGTQTGREVLRLLKLAFDSKLIFTIGFSCTTGKEGVVTWNDIHHKTSIDGGPTRFGYPDPSYLRRVKEELAQFGIM</sequence>
<keyword evidence="7 9" id="KW-0862">Zinc</keyword>
<feature type="compositionally biased region" description="Low complexity" evidence="10">
    <location>
        <begin position="212"/>
        <end position="222"/>
    </location>
</feature>
<evidence type="ECO:0000256" key="2">
    <source>
        <dbReference type="ARBA" id="ARBA00004906"/>
    </source>
</evidence>
<name>A0ABQ9FJN3_TEGGR</name>
<evidence type="ECO:0000256" key="4">
    <source>
        <dbReference type="ARBA" id="ARBA00022679"/>
    </source>
</evidence>
<dbReference type="InterPro" id="IPR039399">
    <property type="entry name" value="Deltex_C_sf"/>
</dbReference>
<dbReference type="Proteomes" id="UP001217089">
    <property type="component" value="Unassembled WGS sequence"/>
</dbReference>
<evidence type="ECO:0000256" key="10">
    <source>
        <dbReference type="SAM" id="MobiDB-lite"/>
    </source>
</evidence>
<dbReference type="EC" id="2.3.2.27" evidence="9"/>
<feature type="region of interest" description="Disordered" evidence="10">
    <location>
        <begin position="520"/>
        <end position="751"/>
    </location>
</feature>
<dbReference type="Pfam" id="PF13923">
    <property type="entry name" value="zf-C3HC4_2"/>
    <property type="match status" value="1"/>
</dbReference>
<proteinExistence type="inferred from homology"/>
<feature type="compositionally biased region" description="Basic and acidic residues" evidence="10">
    <location>
        <begin position="225"/>
        <end position="235"/>
    </location>
</feature>
<accession>A0ABQ9FJN3</accession>
<keyword evidence="9" id="KW-0963">Cytoplasm</keyword>
<feature type="compositionally biased region" description="Low complexity" evidence="10">
    <location>
        <begin position="728"/>
        <end position="744"/>
    </location>
</feature>
<feature type="region of interest" description="Disordered" evidence="10">
    <location>
        <begin position="92"/>
        <end position="116"/>
    </location>
</feature>
<feature type="region of interest" description="Disordered" evidence="10">
    <location>
        <begin position="43"/>
        <end position="70"/>
    </location>
</feature>
<feature type="compositionally biased region" description="Basic and acidic residues" evidence="10">
    <location>
        <begin position="102"/>
        <end position="114"/>
    </location>
</feature>
<dbReference type="InterPro" id="IPR002589">
    <property type="entry name" value="Macro_dom"/>
</dbReference>
<evidence type="ECO:0000256" key="6">
    <source>
        <dbReference type="ARBA" id="ARBA00022771"/>
    </source>
</evidence>
<feature type="compositionally biased region" description="Polar residues" evidence="10">
    <location>
        <begin position="52"/>
        <end position="70"/>
    </location>
</feature>
<dbReference type="CDD" id="cd09633">
    <property type="entry name" value="Deltex_C"/>
    <property type="match status" value="1"/>
</dbReference>
<feature type="compositionally biased region" description="Basic and acidic residues" evidence="10">
    <location>
        <begin position="181"/>
        <end position="194"/>
    </location>
</feature>
<evidence type="ECO:0000313" key="14">
    <source>
        <dbReference type="Proteomes" id="UP001217089"/>
    </source>
</evidence>
<feature type="region of interest" description="Disordered" evidence="10">
    <location>
        <begin position="151"/>
        <end position="244"/>
    </location>
</feature>
<feature type="domain" description="Macro" evidence="12">
    <location>
        <begin position="301"/>
        <end position="491"/>
    </location>
</feature>
<organism evidence="13 14">
    <name type="scientific">Tegillarca granosa</name>
    <name type="common">Malaysian cockle</name>
    <name type="synonym">Anadara granosa</name>
    <dbReference type="NCBI Taxonomy" id="220873"/>
    <lineage>
        <taxon>Eukaryota</taxon>
        <taxon>Metazoa</taxon>
        <taxon>Spiralia</taxon>
        <taxon>Lophotrochozoa</taxon>
        <taxon>Mollusca</taxon>
        <taxon>Bivalvia</taxon>
        <taxon>Autobranchia</taxon>
        <taxon>Pteriomorphia</taxon>
        <taxon>Arcoida</taxon>
        <taxon>Arcoidea</taxon>
        <taxon>Arcidae</taxon>
        <taxon>Tegillarca</taxon>
    </lineage>
</organism>
<evidence type="ECO:0000256" key="3">
    <source>
        <dbReference type="ARBA" id="ARBA00009413"/>
    </source>
</evidence>
<dbReference type="InterPro" id="IPR039398">
    <property type="entry name" value="Deltex_fam"/>
</dbReference>
<comment type="pathway">
    <text evidence="2 9">Protein modification; protein ubiquitination.</text>
</comment>
<dbReference type="PROSITE" id="PS51154">
    <property type="entry name" value="MACRO"/>
    <property type="match status" value="1"/>
</dbReference>
<evidence type="ECO:0000256" key="1">
    <source>
        <dbReference type="ARBA" id="ARBA00000900"/>
    </source>
</evidence>
<dbReference type="InterPro" id="IPR039396">
    <property type="entry name" value="Deltex_C"/>
</dbReference>
<evidence type="ECO:0000313" key="13">
    <source>
        <dbReference type="EMBL" id="KAJ8317527.1"/>
    </source>
</evidence>
<dbReference type="Pfam" id="PF01661">
    <property type="entry name" value="Macro"/>
    <property type="match status" value="1"/>
</dbReference>
<dbReference type="InterPro" id="IPR017907">
    <property type="entry name" value="Znf_RING_CS"/>
</dbReference>
<dbReference type="SMART" id="SM00184">
    <property type="entry name" value="RING"/>
    <property type="match status" value="1"/>
</dbReference>
<dbReference type="SMART" id="SM00506">
    <property type="entry name" value="A1pp"/>
    <property type="match status" value="1"/>
</dbReference>
<dbReference type="SUPFAM" id="SSF52949">
    <property type="entry name" value="Macro domain-like"/>
    <property type="match status" value="1"/>
</dbReference>
<dbReference type="InterPro" id="IPR043472">
    <property type="entry name" value="Macro_dom-like"/>
</dbReference>
<dbReference type="Gene3D" id="3.30.40.10">
    <property type="entry name" value="Zinc/RING finger domain, C3HC4 (zinc finger)"/>
    <property type="match status" value="1"/>
</dbReference>
<evidence type="ECO:0000256" key="8">
    <source>
        <dbReference type="PROSITE-ProRule" id="PRU00175"/>
    </source>
</evidence>
<dbReference type="Gene3D" id="3.30.390.130">
    <property type="match status" value="2"/>
</dbReference>
<dbReference type="Gene3D" id="3.40.220.10">
    <property type="entry name" value="Leucine Aminopeptidase, subunit E, domain 1"/>
    <property type="match status" value="1"/>
</dbReference>
<dbReference type="SUPFAM" id="SSF57850">
    <property type="entry name" value="RING/U-box"/>
    <property type="match status" value="1"/>
</dbReference>
<keyword evidence="6 8" id="KW-0863">Zinc-finger</keyword>
<comment type="catalytic activity">
    <reaction evidence="1 9">
        <text>S-ubiquitinyl-[E2 ubiquitin-conjugating enzyme]-L-cysteine + [acceptor protein]-L-lysine = [E2 ubiquitin-conjugating enzyme]-L-cysteine + N(6)-ubiquitinyl-[acceptor protein]-L-lysine.</text>
        <dbReference type="EC" id="2.3.2.27"/>
    </reaction>
</comment>
<evidence type="ECO:0000256" key="7">
    <source>
        <dbReference type="ARBA" id="ARBA00022833"/>
    </source>
</evidence>
<comment type="subcellular location">
    <subcellularLocation>
        <location evidence="9">Cytoplasm</location>
    </subcellularLocation>
</comment>
<evidence type="ECO:0000259" key="11">
    <source>
        <dbReference type="PROSITE" id="PS50089"/>
    </source>
</evidence>
<feature type="compositionally biased region" description="Low complexity" evidence="10">
    <location>
        <begin position="652"/>
        <end position="697"/>
    </location>
</feature>
<evidence type="ECO:0000256" key="9">
    <source>
        <dbReference type="RuleBase" id="RU367105"/>
    </source>
</evidence>
<keyword evidence="5 9" id="KW-0479">Metal-binding</keyword>
<comment type="caution">
    <text evidence="13">The sequence shown here is derived from an EMBL/GenBank/DDBJ whole genome shotgun (WGS) entry which is preliminary data.</text>
</comment>
<feature type="compositionally biased region" description="Low complexity" evidence="10">
    <location>
        <begin position="544"/>
        <end position="564"/>
    </location>
</feature>
<gene>
    <name evidence="13" type="ORF">KUTeg_005431</name>
</gene>
<evidence type="ECO:0000259" key="12">
    <source>
        <dbReference type="PROSITE" id="PS51154"/>
    </source>
</evidence>
<feature type="compositionally biased region" description="Basic and acidic residues" evidence="10">
    <location>
        <begin position="625"/>
        <end position="639"/>
    </location>
</feature>
<dbReference type="Pfam" id="PF18102">
    <property type="entry name" value="DTC"/>
    <property type="match status" value="1"/>
</dbReference>